<evidence type="ECO:0000256" key="1">
    <source>
        <dbReference type="ARBA" id="ARBA00009437"/>
    </source>
</evidence>
<evidence type="ECO:0000256" key="3">
    <source>
        <dbReference type="ARBA" id="ARBA00023125"/>
    </source>
</evidence>
<evidence type="ECO:0000256" key="2">
    <source>
        <dbReference type="ARBA" id="ARBA00023015"/>
    </source>
</evidence>
<feature type="domain" description="HTH lysR-type" evidence="5">
    <location>
        <begin position="11"/>
        <end position="66"/>
    </location>
</feature>
<accession>A0ABW7THQ8</accession>
<dbReference type="SUPFAM" id="SSF46785">
    <property type="entry name" value="Winged helix' DNA-binding domain"/>
    <property type="match status" value="1"/>
</dbReference>
<gene>
    <name evidence="6" type="ORF">ACH4WX_07460</name>
</gene>
<dbReference type="GeneID" id="93509352"/>
<evidence type="ECO:0000313" key="6">
    <source>
        <dbReference type="EMBL" id="MFI1460544.1"/>
    </source>
</evidence>
<dbReference type="InterPro" id="IPR036388">
    <property type="entry name" value="WH-like_DNA-bd_sf"/>
</dbReference>
<keyword evidence="4" id="KW-0804">Transcription</keyword>
<dbReference type="Pfam" id="PF03466">
    <property type="entry name" value="LysR_substrate"/>
    <property type="match status" value="1"/>
</dbReference>
<keyword evidence="2" id="KW-0805">Transcription regulation</keyword>
<dbReference type="InterPro" id="IPR000847">
    <property type="entry name" value="LysR_HTH_N"/>
</dbReference>
<dbReference type="PANTHER" id="PTHR30126:SF39">
    <property type="entry name" value="HTH-TYPE TRANSCRIPTIONAL REGULATOR CYSL"/>
    <property type="match status" value="1"/>
</dbReference>
<dbReference type="SUPFAM" id="SSF53850">
    <property type="entry name" value="Periplasmic binding protein-like II"/>
    <property type="match status" value="1"/>
</dbReference>
<dbReference type="InterPro" id="IPR005119">
    <property type="entry name" value="LysR_subst-bd"/>
</dbReference>
<dbReference type="RefSeq" id="WP_051157452.1">
    <property type="nucleotide sequence ID" value="NZ_JBIRUQ010000001.1"/>
</dbReference>
<protein>
    <submittedName>
        <fullName evidence="6">LysR family transcriptional regulator</fullName>
    </submittedName>
</protein>
<proteinExistence type="inferred from homology"/>
<name>A0ABW7THQ8_9NOCA</name>
<dbReference type="Gene3D" id="1.10.10.10">
    <property type="entry name" value="Winged helix-like DNA-binding domain superfamily/Winged helix DNA-binding domain"/>
    <property type="match status" value="1"/>
</dbReference>
<comment type="caution">
    <text evidence="6">The sequence shown here is derived from an EMBL/GenBank/DDBJ whole genome shotgun (WGS) entry which is preliminary data.</text>
</comment>
<reference evidence="6 7" key="1">
    <citation type="submission" date="2024-10" db="EMBL/GenBank/DDBJ databases">
        <title>The Natural Products Discovery Center: Release of the First 8490 Sequenced Strains for Exploring Actinobacteria Biosynthetic Diversity.</title>
        <authorList>
            <person name="Kalkreuter E."/>
            <person name="Kautsar S.A."/>
            <person name="Yang D."/>
            <person name="Bader C.D."/>
            <person name="Teijaro C.N."/>
            <person name="Fluegel L."/>
            <person name="Davis C.M."/>
            <person name="Simpson J.R."/>
            <person name="Lauterbach L."/>
            <person name="Steele A.D."/>
            <person name="Gui C."/>
            <person name="Meng S."/>
            <person name="Li G."/>
            <person name="Viehrig K."/>
            <person name="Ye F."/>
            <person name="Su P."/>
            <person name="Kiefer A.F."/>
            <person name="Nichols A."/>
            <person name="Cepeda A.J."/>
            <person name="Yan W."/>
            <person name="Fan B."/>
            <person name="Jiang Y."/>
            <person name="Adhikari A."/>
            <person name="Zheng C.-J."/>
            <person name="Schuster L."/>
            <person name="Cowan T.M."/>
            <person name="Smanski M.J."/>
            <person name="Chevrette M.G."/>
            <person name="De Carvalho L.P.S."/>
            <person name="Shen B."/>
        </authorList>
    </citation>
    <scope>NUCLEOTIDE SEQUENCE [LARGE SCALE GENOMIC DNA]</scope>
    <source>
        <strain evidence="6 7">NPDC020568</strain>
    </source>
</reference>
<evidence type="ECO:0000259" key="5">
    <source>
        <dbReference type="PROSITE" id="PS50931"/>
    </source>
</evidence>
<dbReference type="PROSITE" id="PS50931">
    <property type="entry name" value="HTH_LYSR"/>
    <property type="match status" value="1"/>
</dbReference>
<dbReference type="PRINTS" id="PR00039">
    <property type="entry name" value="HTHLYSR"/>
</dbReference>
<keyword evidence="7" id="KW-1185">Reference proteome</keyword>
<organism evidence="6 7">
    <name type="scientific">Nocardia carnea</name>
    <dbReference type="NCBI Taxonomy" id="37328"/>
    <lineage>
        <taxon>Bacteria</taxon>
        <taxon>Bacillati</taxon>
        <taxon>Actinomycetota</taxon>
        <taxon>Actinomycetes</taxon>
        <taxon>Mycobacteriales</taxon>
        <taxon>Nocardiaceae</taxon>
        <taxon>Nocardia</taxon>
    </lineage>
</organism>
<keyword evidence="3" id="KW-0238">DNA-binding</keyword>
<evidence type="ECO:0000256" key="4">
    <source>
        <dbReference type="ARBA" id="ARBA00023163"/>
    </source>
</evidence>
<comment type="similarity">
    <text evidence="1">Belongs to the LysR transcriptional regulatory family.</text>
</comment>
<sequence>MANHTDGISSIDDLRLAVALADHGSVLAAAASLHIAQPSASQRLRRIEARLGVALFDRDTRGTRPTAAGLEYVRLARQALASVAAVSDGARRAAGIRRYRVGTFTSLSVPVFTALQRLLPPETTVEQRIDNGRRLLRMIDEGDLDAAVVIAPHTTWAPAAAEVTRLGSDPLLLVTPPGVTPVDPRLGNRAPWTTPLWLASYSSQPDDVAQDFTARGARVHLAGTAPIALAVARERSELAAVPRTAWAADPRAGEHTRALPRPLSMPLALVTAHANPVSRYSGNLAEALHLDRDRPANMAPVSGRR</sequence>
<dbReference type="InterPro" id="IPR036390">
    <property type="entry name" value="WH_DNA-bd_sf"/>
</dbReference>
<dbReference type="PANTHER" id="PTHR30126">
    <property type="entry name" value="HTH-TYPE TRANSCRIPTIONAL REGULATOR"/>
    <property type="match status" value="1"/>
</dbReference>
<dbReference type="Proteomes" id="UP001611263">
    <property type="component" value="Unassembled WGS sequence"/>
</dbReference>
<dbReference type="Pfam" id="PF00126">
    <property type="entry name" value="HTH_1"/>
    <property type="match status" value="1"/>
</dbReference>
<evidence type="ECO:0000313" key="7">
    <source>
        <dbReference type="Proteomes" id="UP001611263"/>
    </source>
</evidence>
<dbReference type="EMBL" id="JBIRUQ010000001">
    <property type="protein sequence ID" value="MFI1460544.1"/>
    <property type="molecule type" value="Genomic_DNA"/>
</dbReference>